<proteinExistence type="predicted"/>
<evidence type="ECO:0000256" key="1">
    <source>
        <dbReference type="SAM" id="Coils"/>
    </source>
</evidence>
<feature type="coiled-coil region" evidence="1">
    <location>
        <begin position="249"/>
        <end position="280"/>
    </location>
</feature>
<keyword evidence="1" id="KW-0175">Coiled coil</keyword>
<sequence>MQVVQSIEPLIRLNKNFVYKDKKYPIDFDLISKNSNYFYCHSKDFAHKTDIEISSDLIDLTESSILAFIKCCQNQSFEIIESDIFSIRQLAIKYEVPGLLKITTKFIDEHSSSLVFETIQYQIQMQNQNIKNDSKSCTQNEEKYIASHFSEFIDDERLLNLPVAVLYRIVNDDQFKFDQSNQDEFIGFLFKCLDKYKTEASILFLNLDLENQRIDLFKRLKNEYSDVFDFSMLNPKYLLKTTSDLLSEVIKLKNDLSMKEKEMSELIEEQKNLLETEKANQQILLGNIQNLIKSEIKKEHELWEQKIQSNNDDIDNKIEKLKDELNYSNNNQINQLDSKYNSQFYALNGLVDGVNQRNDELAILFGQLDSKYNSLSNQGYITLDI</sequence>
<evidence type="ECO:0000313" key="3">
    <source>
        <dbReference type="Proteomes" id="UP001470230"/>
    </source>
</evidence>
<evidence type="ECO:0000313" key="2">
    <source>
        <dbReference type="EMBL" id="KAK8894268.1"/>
    </source>
</evidence>
<reference evidence="2 3" key="1">
    <citation type="submission" date="2024-04" db="EMBL/GenBank/DDBJ databases">
        <title>Tritrichomonas musculus Genome.</title>
        <authorList>
            <person name="Alves-Ferreira E."/>
            <person name="Grigg M."/>
            <person name="Lorenzi H."/>
            <person name="Galac M."/>
        </authorList>
    </citation>
    <scope>NUCLEOTIDE SEQUENCE [LARGE SCALE GENOMIC DNA]</scope>
    <source>
        <strain evidence="2 3">EAF2021</strain>
    </source>
</reference>
<gene>
    <name evidence="2" type="ORF">M9Y10_022703</name>
</gene>
<dbReference type="Proteomes" id="UP001470230">
    <property type="component" value="Unassembled WGS sequence"/>
</dbReference>
<comment type="caution">
    <text evidence="2">The sequence shown here is derived from an EMBL/GenBank/DDBJ whole genome shotgun (WGS) entry which is preliminary data.</text>
</comment>
<dbReference type="EMBL" id="JAPFFF010000003">
    <property type="protein sequence ID" value="KAK8894268.1"/>
    <property type="molecule type" value="Genomic_DNA"/>
</dbReference>
<keyword evidence="3" id="KW-1185">Reference proteome</keyword>
<feature type="coiled-coil region" evidence="1">
    <location>
        <begin position="304"/>
        <end position="331"/>
    </location>
</feature>
<organism evidence="2 3">
    <name type="scientific">Tritrichomonas musculus</name>
    <dbReference type="NCBI Taxonomy" id="1915356"/>
    <lineage>
        <taxon>Eukaryota</taxon>
        <taxon>Metamonada</taxon>
        <taxon>Parabasalia</taxon>
        <taxon>Tritrichomonadida</taxon>
        <taxon>Tritrichomonadidae</taxon>
        <taxon>Tritrichomonas</taxon>
    </lineage>
</organism>
<protein>
    <submittedName>
        <fullName evidence="2">Uncharacterized protein</fullName>
    </submittedName>
</protein>
<accession>A0ABR2KT81</accession>
<name>A0ABR2KT81_9EUKA</name>